<dbReference type="Gene3D" id="2.60.120.10">
    <property type="entry name" value="Jelly Rolls"/>
    <property type="match status" value="1"/>
</dbReference>
<dbReference type="InterPro" id="IPR014710">
    <property type="entry name" value="RmlC-like_jellyroll"/>
</dbReference>
<keyword evidence="2" id="KW-1185">Reference proteome</keyword>
<dbReference type="RefSeq" id="XP_025435183.1">
    <property type="nucleotide sequence ID" value="XM_025577085.1"/>
</dbReference>
<gene>
    <name evidence="1" type="ORF">BP01DRAFT_378768</name>
</gene>
<name>A0A318ZNK5_9EURO</name>
<reference evidence="1 2" key="1">
    <citation type="submission" date="2016-12" db="EMBL/GenBank/DDBJ databases">
        <title>The genomes of Aspergillus section Nigri reveals drivers in fungal speciation.</title>
        <authorList>
            <consortium name="DOE Joint Genome Institute"/>
            <person name="Vesth T.C."/>
            <person name="Nybo J."/>
            <person name="Theobald S."/>
            <person name="Brandl J."/>
            <person name="Frisvad J.C."/>
            <person name="Nielsen K.F."/>
            <person name="Lyhne E.K."/>
            <person name="Kogle M.E."/>
            <person name="Kuo A."/>
            <person name="Riley R."/>
            <person name="Clum A."/>
            <person name="Nolan M."/>
            <person name="Lipzen A."/>
            <person name="Salamov A."/>
            <person name="Henrissat B."/>
            <person name="Wiebenga A."/>
            <person name="De Vries R.P."/>
            <person name="Grigoriev I.V."/>
            <person name="Mortensen U.H."/>
            <person name="Andersen M.R."/>
            <person name="Baker S.E."/>
        </authorList>
    </citation>
    <scope>NUCLEOTIDE SEQUENCE [LARGE SCALE GENOMIC DNA]</scope>
    <source>
        <strain evidence="1 2">JOP 1030-1</strain>
    </source>
</reference>
<evidence type="ECO:0008006" key="3">
    <source>
        <dbReference type="Google" id="ProtNLM"/>
    </source>
</evidence>
<dbReference type="InterPro" id="IPR011051">
    <property type="entry name" value="RmlC_Cupin_sf"/>
</dbReference>
<dbReference type="Proteomes" id="UP000248349">
    <property type="component" value="Unassembled WGS sequence"/>
</dbReference>
<evidence type="ECO:0000313" key="1">
    <source>
        <dbReference type="EMBL" id="PYH49201.1"/>
    </source>
</evidence>
<accession>A0A318ZNK5</accession>
<dbReference type="EMBL" id="KZ821219">
    <property type="protein sequence ID" value="PYH49201.1"/>
    <property type="molecule type" value="Genomic_DNA"/>
</dbReference>
<evidence type="ECO:0000313" key="2">
    <source>
        <dbReference type="Proteomes" id="UP000248349"/>
    </source>
</evidence>
<proteinExistence type="predicted"/>
<dbReference type="AlphaFoldDB" id="A0A318ZNK5"/>
<dbReference type="SUPFAM" id="SSF51182">
    <property type="entry name" value="RmlC-like cupins"/>
    <property type="match status" value="1"/>
</dbReference>
<dbReference type="GeneID" id="37078314"/>
<sequence>MGDDTFKFIELPSQNPEGRLRAEVTMPPSDILMPPHYPAKVDEHYDFLEGEMRIIIREGEDVYCKAGDKHYNPPGSIHTGCNNSSTENLRYIWTFQPAHDMENFFKMCTETHPLAQNAIFRLEQYLAEELAGEKPPAEESLRELGALIDKCGGLKTVLAMAPAMKKYIHFAQGIRLLR</sequence>
<protein>
    <recommendedName>
        <fullName evidence="3">Cupin 2 conserved barrel domain-containing protein</fullName>
    </recommendedName>
</protein>
<organism evidence="1 2">
    <name type="scientific">Aspergillus saccharolyticus JOP 1030-1</name>
    <dbReference type="NCBI Taxonomy" id="1450539"/>
    <lineage>
        <taxon>Eukaryota</taxon>
        <taxon>Fungi</taxon>
        <taxon>Dikarya</taxon>
        <taxon>Ascomycota</taxon>
        <taxon>Pezizomycotina</taxon>
        <taxon>Eurotiomycetes</taxon>
        <taxon>Eurotiomycetidae</taxon>
        <taxon>Eurotiales</taxon>
        <taxon>Aspergillaceae</taxon>
        <taxon>Aspergillus</taxon>
        <taxon>Aspergillus subgen. Circumdati</taxon>
    </lineage>
</organism>